<reference evidence="3 4" key="1">
    <citation type="submission" date="2015-02" db="EMBL/GenBank/DDBJ databases">
        <title>Single-cell genomics of uncultivated deep-branching MTB reveals a conserved set of magnetosome genes.</title>
        <authorList>
            <person name="Kolinko S."/>
            <person name="Richter M."/>
            <person name="Glockner F.O."/>
            <person name="Brachmann A."/>
            <person name="Schuler D."/>
        </authorList>
    </citation>
    <scope>NUCLEOTIDE SEQUENCE [LARGE SCALE GENOMIC DNA]</scope>
    <source>
        <strain evidence="3">TM-1</strain>
    </source>
</reference>
<evidence type="ECO:0000313" key="3">
    <source>
        <dbReference type="EMBL" id="KJU86228.1"/>
    </source>
</evidence>
<protein>
    <recommendedName>
        <fullName evidence="1">Type-2 restriction enzyme</fullName>
        <ecNumber evidence="1">3.1.21.4</ecNumber>
    </recommendedName>
</protein>
<name>A0A0F3GZV0_9BACT</name>
<dbReference type="PIRSF" id="PIRSF016080">
    <property type="entry name" value="Restrict_endonuc_II_DpmII"/>
    <property type="match status" value="1"/>
</dbReference>
<comment type="catalytic activity">
    <reaction evidence="1">
        <text>Endonucleolytic cleavage of DNA to give specific double-stranded fragments with terminal 5'-phosphates.</text>
        <dbReference type="EC" id="3.1.21.4"/>
    </reaction>
</comment>
<organism evidence="3 4">
    <name type="scientific">Candidatus Magnetobacterium bavaricum</name>
    <dbReference type="NCBI Taxonomy" id="29290"/>
    <lineage>
        <taxon>Bacteria</taxon>
        <taxon>Pseudomonadati</taxon>
        <taxon>Nitrospirota</taxon>
        <taxon>Thermodesulfovibrionia</taxon>
        <taxon>Thermodesulfovibrionales</taxon>
        <taxon>Candidatus Magnetobacteriaceae</taxon>
        <taxon>Candidatus Magnetobacterium</taxon>
    </lineage>
</organism>
<dbReference type="GO" id="GO:0009036">
    <property type="term" value="F:type II site-specific deoxyribonuclease activity"/>
    <property type="evidence" value="ECO:0007669"/>
    <property type="project" value="UniProtKB-UniRule"/>
</dbReference>
<dbReference type="AlphaFoldDB" id="A0A0F3GZV0"/>
<dbReference type="InterPro" id="IPR021191">
    <property type="entry name" value="Restrct_endonuc_II_DpnII"/>
</dbReference>
<dbReference type="GO" id="GO:0003677">
    <property type="term" value="F:DNA binding"/>
    <property type="evidence" value="ECO:0007669"/>
    <property type="project" value="UniProtKB-UniRule"/>
</dbReference>
<comment type="function">
    <text evidence="1">A P subtype restriction enzyme that recognizes the double-stranded unmethylated sequence 5'-GATC-3'.</text>
</comment>
<evidence type="ECO:0000259" key="2">
    <source>
        <dbReference type="Pfam" id="PF04556"/>
    </source>
</evidence>
<dbReference type="GO" id="GO:0009307">
    <property type="term" value="P:DNA restriction-modification system"/>
    <property type="evidence" value="ECO:0007669"/>
    <property type="project" value="UniProtKB-UniRule"/>
</dbReference>
<keyword evidence="1" id="KW-0540">Nuclease</keyword>
<evidence type="ECO:0000256" key="1">
    <source>
        <dbReference type="PIRNR" id="PIRNR016080"/>
    </source>
</evidence>
<dbReference type="PATRIC" id="fig|29290.4.peg.2100"/>
<dbReference type="Pfam" id="PF04556">
    <property type="entry name" value="DpnII"/>
    <property type="match status" value="1"/>
</dbReference>
<proteinExistence type="inferred from homology"/>
<keyword evidence="1" id="KW-0680">Restriction system</keyword>
<dbReference type="EMBL" id="LACI01000682">
    <property type="protein sequence ID" value="KJU86228.1"/>
    <property type="molecule type" value="Genomic_DNA"/>
</dbReference>
<accession>A0A0F3GZV0</accession>
<gene>
    <name evidence="3" type="ORF">MBAV_001585</name>
</gene>
<dbReference type="InterPro" id="IPR007637">
    <property type="entry name" value="Restrct_endonuc_II_DpnII-like"/>
</dbReference>
<comment type="similarity">
    <text evidence="1">Belongs to the DpnII type II restriction endonuclease family.</text>
</comment>
<dbReference type="EC" id="3.1.21.4" evidence="1"/>
<keyword evidence="1" id="KW-0255">Endonuclease</keyword>
<sequence length="315" mass="36335">MRYCRHFQDRINCPDPDAVFAYLIETLKDTIHRWDYFVNWAKVFENVRDIEVSLNTMNYLIGKEDIEAEFAFLLKRQPAISVVIPILIGLRQGDFKILSDFSTSEFSYKQYSFVRRDMPTDDDIADVVEFARSVGLLEFLKNRKITNLVDYVVGLEVGLDSNGRKNRSGTEMEDIVEGFVRDICTRNGLEYIKQATAAKIKDKWGLRLVVDKSSRIIDFALHNRGKLYLIETNFYSVGGSKLKSTAGEYRTMHDFWRQNGYGFIWITDGMGWRATTLPLRETFNHIDYVLNLDMVAHKLLEDIVSSSISEVPSGS</sequence>
<dbReference type="Proteomes" id="UP000033423">
    <property type="component" value="Unassembled WGS sequence"/>
</dbReference>
<feature type="domain" description="Restriction endonuclease type II DpnII-like" evidence="2">
    <location>
        <begin position="20"/>
        <end position="301"/>
    </location>
</feature>
<keyword evidence="4" id="KW-1185">Reference proteome</keyword>
<evidence type="ECO:0000313" key="4">
    <source>
        <dbReference type="Proteomes" id="UP000033423"/>
    </source>
</evidence>
<keyword evidence="1" id="KW-0378">Hydrolase</keyword>
<comment type="caution">
    <text evidence="3">The sequence shown here is derived from an EMBL/GenBank/DDBJ whole genome shotgun (WGS) entry which is preliminary data.</text>
</comment>